<organism evidence="1 2">
    <name type="scientific">Heliophilum fasciatum</name>
    <dbReference type="NCBI Taxonomy" id="35700"/>
    <lineage>
        <taxon>Bacteria</taxon>
        <taxon>Bacillati</taxon>
        <taxon>Bacillota</taxon>
        <taxon>Clostridia</taxon>
        <taxon>Eubacteriales</taxon>
        <taxon>Heliobacteriaceae</taxon>
        <taxon>Heliophilum</taxon>
    </lineage>
</organism>
<keyword evidence="2" id="KW-1185">Reference proteome</keyword>
<dbReference type="OrthoDB" id="1123084at2"/>
<dbReference type="Proteomes" id="UP000294813">
    <property type="component" value="Unassembled WGS sequence"/>
</dbReference>
<evidence type="ECO:0000313" key="2">
    <source>
        <dbReference type="Proteomes" id="UP000294813"/>
    </source>
</evidence>
<sequence>MAEKDFIPWLEQVSGRSRIGLAKMLDVSPSLLSLIAKNIRPVTLKFANRVAERLELPKAVVYQRANLPYLPMENKAIPGEMGGQLVVEEDQLQPQLHPQSLSQQPPQPSTPALMDLQEELARLRYYGHALEYSLAHHLPKRSIEKLKKIVELEIEYNQQVEEEEP</sequence>
<dbReference type="EMBL" id="SLXT01000030">
    <property type="protein sequence ID" value="TCP61221.1"/>
    <property type="molecule type" value="Genomic_DNA"/>
</dbReference>
<comment type="caution">
    <text evidence="1">The sequence shown here is derived from an EMBL/GenBank/DDBJ whole genome shotgun (WGS) entry which is preliminary data.</text>
</comment>
<proteinExistence type="predicted"/>
<evidence type="ECO:0000313" key="1">
    <source>
        <dbReference type="EMBL" id="TCP61221.1"/>
    </source>
</evidence>
<protein>
    <submittedName>
        <fullName evidence="1">Uncharacterized protein</fullName>
    </submittedName>
</protein>
<dbReference type="AlphaFoldDB" id="A0A4R2RN71"/>
<gene>
    <name evidence="1" type="ORF">EDD73_13013</name>
</gene>
<accession>A0A4R2RN71</accession>
<reference evidence="1 2" key="1">
    <citation type="submission" date="2019-03" db="EMBL/GenBank/DDBJ databases">
        <title>Genomic Encyclopedia of Type Strains, Phase IV (KMG-IV): sequencing the most valuable type-strain genomes for metagenomic binning, comparative biology and taxonomic classification.</title>
        <authorList>
            <person name="Goeker M."/>
        </authorList>
    </citation>
    <scope>NUCLEOTIDE SEQUENCE [LARGE SCALE GENOMIC DNA]</scope>
    <source>
        <strain evidence="1 2">DSM 11170</strain>
    </source>
</reference>
<name>A0A4R2RN71_9FIRM</name>
<dbReference type="RefSeq" id="WP_131920487.1">
    <property type="nucleotide sequence ID" value="NZ_JAOQNU010000031.1"/>
</dbReference>